<feature type="DNA-binding region" description="OmpR/PhoB-type" evidence="9">
    <location>
        <begin position="125"/>
        <end position="224"/>
    </location>
</feature>
<dbReference type="PANTHER" id="PTHR48111:SF50">
    <property type="entry name" value="KDP OPERON TRANSCRIPTIONAL REGULATORY PROTEIN KDPE"/>
    <property type="match status" value="1"/>
</dbReference>
<feature type="domain" description="Response regulatory" evidence="11">
    <location>
        <begin position="3"/>
        <end position="116"/>
    </location>
</feature>
<dbReference type="PROSITE" id="PS50110">
    <property type="entry name" value="RESPONSE_REGULATORY"/>
    <property type="match status" value="1"/>
</dbReference>
<name>D3PV89_STANL</name>
<dbReference type="GO" id="GO:0032993">
    <property type="term" value="C:protein-DNA complex"/>
    <property type="evidence" value="ECO:0007669"/>
    <property type="project" value="TreeGrafter"/>
</dbReference>
<sequence>MIKVLVVDDEPQILRALRINLRAHGYDVSVAADGAAALRAAASVKPDLVILDLGLPDIDGVSVVEGLRGWTSIPILILSGRANSADKIAALDAGADDYVTKPFDIGELLARVRAVTRRRGAGESQPAITIGDAEIDLTAHTVKRGDEEVRLTPTEWQLLEVLLRNPGKLVSQRQLLHEVWGPSYDRETNYLRQYLAQLRRKLERDPARPAHLLTEPGMGYRYKPLGDELDAGGFDPAVAALHEALLHVDEVGVAVATVDGQVVVAFGVALQTDAGAVEGVVDPGEGTTDDGGGRSVGGGGREPDGGGGDARHDASAYQGLHGSFLWEAIEALRSYATRLARGGFVAIHDSRAAGRPQSPMPGRSGHSLSVGLYR</sequence>
<dbReference type="CDD" id="cd00383">
    <property type="entry name" value="trans_reg_C"/>
    <property type="match status" value="1"/>
</dbReference>
<dbReference type="Gene3D" id="1.10.10.10">
    <property type="entry name" value="Winged helix-like DNA-binding domain superfamily/Winged helix DNA-binding domain"/>
    <property type="match status" value="1"/>
</dbReference>
<dbReference type="KEGG" id="sna:Snas_1436"/>
<dbReference type="InterPro" id="IPR001867">
    <property type="entry name" value="OmpR/PhoB-type_DNA-bd"/>
</dbReference>
<dbReference type="FunFam" id="3.40.50.2300:FF:000021">
    <property type="entry name" value="Two-component system response regulator KdpE"/>
    <property type="match status" value="1"/>
</dbReference>
<feature type="modified residue" description="4-aspartylphosphate" evidence="8">
    <location>
        <position position="52"/>
    </location>
</feature>
<dbReference type="GO" id="GO:0000987">
    <property type="term" value="F:cis-regulatory region sequence-specific DNA binding"/>
    <property type="evidence" value="ECO:0007669"/>
    <property type="project" value="UniProtKB-ARBA"/>
</dbReference>
<keyword evidence="3 8" id="KW-0597">Phosphoprotein</keyword>
<feature type="domain" description="OmpR/PhoB-type" evidence="12">
    <location>
        <begin position="125"/>
        <end position="224"/>
    </location>
</feature>
<dbReference type="Pfam" id="PF00486">
    <property type="entry name" value="Trans_reg_C"/>
    <property type="match status" value="1"/>
</dbReference>
<dbReference type="SMART" id="SM00862">
    <property type="entry name" value="Trans_reg_C"/>
    <property type="match status" value="1"/>
</dbReference>
<evidence type="ECO:0000256" key="10">
    <source>
        <dbReference type="SAM" id="MobiDB-lite"/>
    </source>
</evidence>
<dbReference type="Pfam" id="PF00072">
    <property type="entry name" value="Response_reg"/>
    <property type="match status" value="1"/>
</dbReference>
<dbReference type="GO" id="GO:0042802">
    <property type="term" value="F:identical protein binding"/>
    <property type="evidence" value="ECO:0007669"/>
    <property type="project" value="UniProtKB-ARBA"/>
</dbReference>
<dbReference type="PROSITE" id="PS51755">
    <property type="entry name" value="OMPR_PHOB"/>
    <property type="match status" value="1"/>
</dbReference>
<dbReference type="Proteomes" id="UP000000844">
    <property type="component" value="Chromosome"/>
</dbReference>
<dbReference type="InterPro" id="IPR011006">
    <property type="entry name" value="CheY-like_superfamily"/>
</dbReference>
<dbReference type="Gene3D" id="3.40.50.2300">
    <property type="match status" value="1"/>
</dbReference>
<evidence type="ECO:0000256" key="3">
    <source>
        <dbReference type="ARBA" id="ARBA00022553"/>
    </source>
</evidence>
<dbReference type="InterPro" id="IPR039420">
    <property type="entry name" value="WalR-like"/>
</dbReference>
<feature type="region of interest" description="Disordered" evidence="10">
    <location>
        <begin position="278"/>
        <end position="313"/>
    </location>
</feature>
<feature type="compositionally biased region" description="Gly residues" evidence="10">
    <location>
        <begin position="289"/>
        <end position="300"/>
    </location>
</feature>
<evidence type="ECO:0000259" key="11">
    <source>
        <dbReference type="PROSITE" id="PS50110"/>
    </source>
</evidence>
<dbReference type="InterPro" id="IPR001789">
    <property type="entry name" value="Sig_transdc_resp-reg_receiver"/>
</dbReference>
<comment type="subcellular location">
    <subcellularLocation>
        <location evidence="1">Cytoplasm</location>
    </subcellularLocation>
</comment>
<feature type="region of interest" description="Disordered" evidence="10">
    <location>
        <begin position="352"/>
        <end position="374"/>
    </location>
</feature>
<evidence type="ECO:0000256" key="5">
    <source>
        <dbReference type="ARBA" id="ARBA00023015"/>
    </source>
</evidence>
<evidence type="ECO:0000256" key="2">
    <source>
        <dbReference type="ARBA" id="ARBA00022490"/>
    </source>
</evidence>
<dbReference type="HOGENOM" id="CLU_739459_0_0_11"/>
<dbReference type="GO" id="GO:0000156">
    <property type="term" value="F:phosphorelay response regulator activity"/>
    <property type="evidence" value="ECO:0007669"/>
    <property type="project" value="TreeGrafter"/>
</dbReference>
<reference evidence="13 14" key="1">
    <citation type="journal article" date="2009" name="Stand. Genomic Sci.">
        <title>Complete genome sequence of Stackebrandtia nassauensis type strain (LLR-40K-21).</title>
        <authorList>
            <person name="Munk C."/>
            <person name="Lapidus A."/>
            <person name="Copeland A."/>
            <person name="Jando M."/>
            <person name="Mayilraj S."/>
            <person name="Glavina Del Rio T."/>
            <person name="Nolan M."/>
            <person name="Chen F."/>
            <person name="Lucas S."/>
            <person name="Tice H."/>
            <person name="Cheng J.F."/>
            <person name="Han C."/>
            <person name="Detter J.C."/>
            <person name="Bruce D."/>
            <person name="Goodwin L."/>
            <person name="Chain P."/>
            <person name="Pitluck S."/>
            <person name="Goker M."/>
            <person name="Ovchinikova G."/>
            <person name="Pati A."/>
            <person name="Ivanova N."/>
            <person name="Mavromatis K."/>
            <person name="Chen A."/>
            <person name="Palaniappan K."/>
            <person name="Land M."/>
            <person name="Hauser L."/>
            <person name="Chang Y.J."/>
            <person name="Jeffries C.D."/>
            <person name="Bristow J."/>
            <person name="Eisen J.A."/>
            <person name="Markowitz V."/>
            <person name="Hugenholtz P."/>
            <person name="Kyrpides N.C."/>
            <person name="Klenk H.P."/>
        </authorList>
    </citation>
    <scope>NUCLEOTIDE SEQUENCE [LARGE SCALE GENOMIC DNA]</scope>
    <source>
        <strain evidence="14">DSM 44728 / CIP 108903 / NRRL B-16338 / NBRC 102104 / LLR-40K-21</strain>
    </source>
</reference>
<keyword evidence="4" id="KW-0902">Two-component regulatory system</keyword>
<proteinExistence type="predicted"/>
<organism evidence="13 14">
    <name type="scientific">Stackebrandtia nassauensis (strain DSM 44728 / CIP 108903 / NRRL B-16338 / NBRC 102104 / LLR-40K-21)</name>
    <dbReference type="NCBI Taxonomy" id="446470"/>
    <lineage>
        <taxon>Bacteria</taxon>
        <taxon>Bacillati</taxon>
        <taxon>Actinomycetota</taxon>
        <taxon>Actinomycetes</taxon>
        <taxon>Glycomycetales</taxon>
        <taxon>Glycomycetaceae</taxon>
        <taxon>Stackebrandtia</taxon>
    </lineage>
</organism>
<evidence type="ECO:0000256" key="7">
    <source>
        <dbReference type="ARBA" id="ARBA00023163"/>
    </source>
</evidence>
<keyword evidence="7" id="KW-0804">Transcription</keyword>
<dbReference type="eggNOG" id="COG0745">
    <property type="taxonomic scope" value="Bacteria"/>
</dbReference>
<dbReference type="Gene3D" id="6.10.250.690">
    <property type="match status" value="1"/>
</dbReference>
<evidence type="ECO:0000313" key="13">
    <source>
        <dbReference type="EMBL" id="ADD41142.1"/>
    </source>
</evidence>
<dbReference type="GO" id="GO:0005829">
    <property type="term" value="C:cytosol"/>
    <property type="evidence" value="ECO:0007669"/>
    <property type="project" value="TreeGrafter"/>
</dbReference>
<dbReference type="PANTHER" id="PTHR48111">
    <property type="entry name" value="REGULATOR OF RPOS"/>
    <property type="match status" value="1"/>
</dbReference>
<feature type="compositionally biased region" description="Basic and acidic residues" evidence="10">
    <location>
        <begin position="301"/>
        <end position="313"/>
    </location>
</feature>
<dbReference type="EMBL" id="CP001778">
    <property type="protein sequence ID" value="ADD41142.1"/>
    <property type="molecule type" value="Genomic_DNA"/>
</dbReference>
<protein>
    <submittedName>
        <fullName evidence="13">Two component transcriptional regulator, winged helix family</fullName>
    </submittedName>
</protein>
<evidence type="ECO:0000256" key="8">
    <source>
        <dbReference type="PROSITE-ProRule" id="PRU00169"/>
    </source>
</evidence>
<dbReference type="InterPro" id="IPR036388">
    <property type="entry name" value="WH-like_DNA-bd_sf"/>
</dbReference>
<dbReference type="GO" id="GO:0045893">
    <property type="term" value="P:positive regulation of DNA-templated transcription"/>
    <property type="evidence" value="ECO:0007669"/>
    <property type="project" value="UniProtKB-ARBA"/>
</dbReference>
<gene>
    <name evidence="13" type="ordered locus">Snas_1436</name>
</gene>
<keyword evidence="5" id="KW-0805">Transcription regulation</keyword>
<evidence type="ECO:0000256" key="1">
    <source>
        <dbReference type="ARBA" id="ARBA00004496"/>
    </source>
</evidence>
<keyword evidence="6 9" id="KW-0238">DNA-binding</keyword>
<keyword evidence="2" id="KW-0963">Cytoplasm</keyword>
<evidence type="ECO:0000313" key="14">
    <source>
        <dbReference type="Proteomes" id="UP000000844"/>
    </source>
</evidence>
<evidence type="ECO:0000256" key="6">
    <source>
        <dbReference type="ARBA" id="ARBA00023125"/>
    </source>
</evidence>
<dbReference type="STRING" id="446470.Snas_1436"/>
<dbReference type="SUPFAM" id="SSF52172">
    <property type="entry name" value="CheY-like"/>
    <property type="match status" value="1"/>
</dbReference>
<dbReference type="SMART" id="SM00448">
    <property type="entry name" value="REC"/>
    <property type="match status" value="1"/>
</dbReference>
<dbReference type="AlphaFoldDB" id="D3PV89"/>
<evidence type="ECO:0000256" key="4">
    <source>
        <dbReference type="ARBA" id="ARBA00023012"/>
    </source>
</evidence>
<evidence type="ECO:0000256" key="9">
    <source>
        <dbReference type="PROSITE-ProRule" id="PRU01091"/>
    </source>
</evidence>
<evidence type="ECO:0000259" key="12">
    <source>
        <dbReference type="PROSITE" id="PS51755"/>
    </source>
</evidence>
<keyword evidence="14" id="KW-1185">Reference proteome</keyword>
<accession>D3PV89</accession>